<dbReference type="SUPFAM" id="SSF53474">
    <property type="entry name" value="alpha/beta-Hydrolases"/>
    <property type="match status" value="1"/>
</dbReference>
<evidence type="ECO:0000256" key="1">
    <source>
        <dbReference type="ARBA" id="ARBA00022801"/>
    </source>
</evidence>
<dbReference type="Pfam" id="PF12697">
    <property type="entry name" value="Abhydrolase_6"/>
    <property type="match status" value="1"/>
</dbReference>
<evidence type="ECO:0000313" key="4">
    <source>
        <dbReference type="Proteomes" id="UP000653056"/>
    </source>
</evidence>
<dbReference type="PANTHER" id="PTHR43798:SF31">
    <property type="entry name" value="AB HYDROLASE SUPERFAMILY PROTEIN YCLE"/>
    <property type="match status" value="1"/>
</dbReference>
<accession>A0ABQ2YR75</accession>
<name>A0ABQ2YR75_9GAMM</name>
<keyword evidence="1" id="KW-0378">Hydrolase</keyword>
<dbReference type="InterPro" id="IPR050266">
    <property type="entry name" value="AB_hydrolase_sf"/>
</dbReference>
<dbReference type="RefSeq" id="WP_189468348.1">
    <property type="nucleotide sequence ID" value="NZ_BMXS01000007.1"/>
</dbReference>
<dbReference type="Gene3D" id="3.40.50.1820">
    <property type="entry name" value="alpha/beta hydrolase"/>
    <property type="match status" value="1"/>
</dbReference>
<comment type="caution">
    <text evidence="3">The sequence shown here is derived from an EMBL/GenBank/DDBJ whole genome shotgun (WGS) entry which is preliminary data.</text>
</comment>
<organism evidence="3 4">
    <name type="scientific">Litchfieldella qijiaojingensis</name>
    <dbReference type="NCBI Taxonomy" id="980347"/>
    <lineage>
        <taxon>Bacteria</taxon>
        <taxon>Pseudomonadati</taxon>
        <taxon>Pseudomonadota</taxon>
        <taxon>Gammaproteobacteria</taxon>
        <taxon>Oceanospirillales</taxon>
        <taxon>Halomonadaceae</taxon>
        <taxon>Litchfieldella</taxon>
    </lineage>
</organism>
<gene>
    <name evidence="3" type="primary">bioH</name>
    <name evidence="3" type="ORF">GCM10007160_18010</name>
</gene>
<evidence type="ECO:0000259" key="2">
    <source>
        <dbReference type="Pfam" id="PF12697"/>
    </source>
</evidence>
<proteinExistence type="predicted"/>
<evidence type="ECO:0000313" key="3">
    <source>
        <dbReference type="EMBL" id="GGX90945.1"/>
    </source>
</evidence>
<reference evidence="4" key="1">
    <citation type="journal article" date="2019" name="Int. J. Syst. Evol. Microbiol.">
        <title>The Global Catalogue of Microorganisms (GCM) 10K type strain sequencing project: providing services to taxonomists for standard genome sequencing and annotation.</title>
        <authorList>
            <consortium name="The Broad Institute Genomics Platform"/>
            <consortium name="The Broad Institute Genome Sequencing Center for Infectious Disease"/>
            <person name="Wu L."/>
            <person name="Ma J."/>
        </authorList>
    </citation>
    <scope>NUCLEOTIDE SEQUENCE [LARGE SCALE GENOMIC DNA]</scope>
    <source>
        <strain evidence="4">KCTC 22228</strain>
    </source>
</reference>
<dbReference type="PANTHER" id="PTHR43798">
    <property type="entry name" value="MONOACYLGLYCEROL LIPASE"/>
    <property type="match status" value="1"/>
</dbReference>
<dbReference type="InterPro" id="IPR000073">
    <property type="entry name" value="AB_hydrolase_1"/>
</dbReference>
<dbReference type="InterPro" id="IPR029058">
    <property type="entry name" value="AB_hydrolase_fold"/>
</dbReference>
<dbReference type="Proteomes" id="UP000653056">
    <property type="component" value="Unassembled WGS sequence"/>
</dbReference>
<keyword evidence="4" id="KW-1185">Reference proteome</keyword>
<dbReference type="EMBL" id="BMXS01000007">
    <property type="protein sequence ID" value="GGX90945.1"/>
    <property type="molecule type" value="Genomic_DNA"/>
</dbReference>
<sequence>MSKLVLLSGWGIDARIWRPLAPYWSEDIQVDAPNWPGYGGRPPLDIPGDLDALADAMSADLACDAVWVGWSLGALLAAHLLERLPAPKALVMLGMGPRFTVTEREKGGVTSQELKAFQRAFRRDGEATWHHFLRWQLGGEPAPRVVLERLLALIERTPPASEETLAAGLAQLSSLDASTLLAKPPCPVYRCQGAKDPLIAPLPNDATGHRLEDAGHCPQLSQPATLTHYLASIVHRHSTTGHHREEESS</sequence>
<protein>
    <submittedName>
        <fullName evidence="3">Pimeloyl-[acyl-carrier protein] methyl ester esterase</fullName>
    </submittedName>
</protein>
<feature type="domain" description="AB hydrolase-1" evidence="2">
    <location>
        <begin position="4"/>
        <end position="224"/>
    </location>
</feature>